<dbReference type="AlphaFoldDB" id="A0A7K3MA29"/>
<accession>A0A7K3MA29</accession>
<keyword evidence="3" id="KW-1185">Reference proteome</keyword>
<dbReference type="RefSeq" id="WP_162452864.1">
    <property type="nucleotide sequence ID" value="NZ_WLZY01000010.1"/>
</dbReference>
<name>A0A7K3MA29_9ACTN</name>
<evidence type="ECO:0000256" key="1">
    <source>
        <dbReference type="SAM" id="MobiDB-lite"/>
    </source>
</evidence>
<feature type="region of interest" description="Disordered" evidence="1">
    <location>
        <begin position="48"/>
        <end position="82"/>
    </location>
</feature>
<organism evidence="2 3">
    <name type="scientific">Phytoactinopolyspora mesophila</name>
    <dbReference type="NCBI Taxonomy" id="2650750"/>
    <lineage>
        <taxon>Bacteria</taxon>
        <taxon>Bacillati</taxon>
        <taxon>Actinomycetota</taxon>
        <taxon>Actinomycetes</taxon>
        <taxon>Jiangellales</taxon>
        <taxon>Jiangellaceae</taxon>
        <taxon>Phytoactinopolyspora</taxon>
    </lineage>
</organism>
<proteinExistence type="predicted"/>
<reference evidence="2 3" key="1">
    <citation type="submission" date="2019-11" db="EMBL/GenBank/DDBJ databases">
        <authorList>
            <person name="Li X.-J."/>
            <person name="Feng X.-M."/>
        </authorList>
    </citation>
    <scope>NUCLEOTIDE SEQUENCE [LARGE SCALE GENOMIC DNA]</scope>
    <source>
        <strain evidence="2 3">XMNu-373</strain>
    </source>
</reference>
<sequence length="215" mass="23038">MHDQEGAAAEPGNRRVQRGRMVRSGSGMPVFVAAALAALLLSGCAGGDDSAAAPTPTSTPQDTATPEPTPTPETTAEPTVDPTEALEAEITEFFEEYIDLVNESWTSEEALVRSRDYFSETCMSCAAVYELAERVHKDALTYEGDLGTLDGVELLTVNGNVVIFVATTSSADARLLNEDGVSVQRFESTQELQVIYHAVDDAPNGWVLIKDEVLP</sequence>
<comment type="caution">
    <text evidence="2">The sequence shown here is derived from an EMBL/GenBank/DDBJ whole genome shotgun (WGS) entry which is preliminary data.</text>
</comment>
<protein>
    <submittedName>
        <fullName evidence="2">Uncharacterized protein</fullName>
    </submittedName>
</protein>
<dbReference type="EMBL" id="WLZY01000010">
    <property type="protein sequence ID" value="NDL60159.1"/>
    <property type="molecule type" value="Genomic_DNA"/>
</dbReference>
<evidence type="ECO:0000313" key="3">
    <source>
        <dbReference type="Proteomes" id="UP000460435"/>
    </source>
</evidence>
<dbReference type="Proteomes" id="UP000460435">
    <property type="component" value="Unassembled WGS sequence"/>
</dbReference>
<evidence type="ECO:0000313" key="2">
    <source>
        <dbReference type="EMBL" id="NDL60159.1"/>
    </source>
</evidence>
<gene>
    <name evidence="2" type="ORF">F7O44_24095</name>
</gene>